<reference evidence="9 11" key="2">
    <citation type="submission" date="2023-07" db="EMBL/GenBank/DDBJ databases">
        <title>Sequencing the genomes of 1000 actinobacteria strains.</title>
        <authorList>
            <person name="Klenk H.-P."/>
        </authorList>
    </citation>
    <scope>NUCLEOTIDE SEQUENCE [LARGE SCALE GENOMIC DNA]</scope>
    <source>
        <strain evidence="9 11">DSM 44724</strain>
    </source>
</reference>
<dbReference type="InterPro" id="IPR002182">
    <property type="entry name" value="NB-ARC"/>
</dbReference>
<proteinExistence type="inferred from homology"/>
<keyword evidence="4" id="KW-0804">Transcription</keyword>
<evidence type="ECO:0000256" key="4">
    <source>
        <dbReference type="ARBA" id="ARBA00023163"/>
    </source>
</evidence>
<dbReference type="InterPro" id="IPR051677">
    <property type="entry name" value="AfsR-DnrI-RedD_regulator"/>
</dbReference>
<dbReference type="SMART" id="SM01043">
    <property type="entry name" value="BTAD"/>
    <property type="match status" value="1"/>
</dbReference>
<evidence type="ECO:0000313" key="10">
    <source>
        <dbReference type="Proteomes" id="UP001145799"/>
    </source>
</evidence>
<feature type="repeat" description="TPR" evidence="5">
    <location>
        <begin position="873"/>
        <end position="906"/>
    </location>
</feature>
<dbReference type="SMART" id="SM00028">
    <property type="entry name" value="TPR"/>
    <property type="match status" value="4"/>
</dbReference>
<dbReference type="EMBL" id="JAVDYD010000001">
    <property type="protein sequence ID" value="MDR7341258.1"/>
    <property type="molecule type" value="Genomic_DNA"/>
</dbReference>
<organism evidence="8 10">
    <name type="scientific">Glycomyces lechevalierae</name>
    <dbReference type="NCBI Taxonomy" id="256034"/>
    <lineage>
        <taxon>Bacteria</taxon>
        <taxon>Bacillati</taxon>
        <taxon>Actinomycetota</taxon>
        <taxon>Actinomycetes</taxon>
        <taxon>Glycomycetales</taxon>
        <taxon>Glycomycetaceae</taxon>
        <taxon>Glycomyces</taxon>
    </lineage>
</organism>
<dbReference type="PANTHER" id="PTHR35807">
    <property type="entry name" value="TRANSCRIPTIONAL REGULATOR REDD-RELATED"/>
    <property type="match status" value="1"/>
</dbReference>
<gene>
    <name evidence="9" type="ORF">J2S69_004977</name>
    <name evidence="8" type="ORF">O2L01_02045</name>
</gene>
<dbReference type="InterPro" id="IPR001867">
    <property type="entry name" value="OmpR/PhoB-type_DNA-bd"/>
</dbReference>
<feature type="domain" description="OmpR/PhoB-type" evidence="7">
    <location>
        <begin position="5"/>
        <end position="106"/>
    </location>
</feature>
<comment type="similarity">
    <text evidence="1">Belongs to the AfsR/DnrI/RedD regulatory family.</text>
</comment>
<dbReference type="Pfam" id="PF00486">
    <property type="entry name" value="Trans_reg_C"/>
    <property type="match status" value="1"/>
</dbReference>
<protein>
    <submittedName>
        <fullName evidence="8">BTAD domain-containing putative transcriptional regulator</fullName>
    </submittedName>
    <submittedName>
        <fullName evidence="9">DNA-binding SARP family transcriptional activator/tetratricopeptide (TPR) repeat protein</fullName>
    </submittedName>
</protein>
<dbReference type="EMBL" id="JAPZVQ010000001">
    <property type="protein sequence ID" value="MDA1383751.1"/>
    <property type="molecule type" value="Genomic_DNA"/>
</dbReference>
<sequence>MDGRSAGAAIGPDRTSFRVLGPVEILRDGAVQGPTTAQSRCVLALLLLDLGRTVTAERLIAALWPAGPPASALNTVRVYVTRLRRLLAGDPTVTLATVGRGWRLDCDPDRVDLYRFRDLVSRARHDGPGKAALLEEALRLWRGPALADIAGDEWRESLRTGLEEERLAAQEDRIEQDIRTGAARDVIPEAAALVADHPVRERPAQLLMAALDASGRTGEALAVYRRTRRYLVDELGVEPGPGLQREHRRLLGRGQDAAPFDRPVPQQLPGDITGFTGRTEALARLEQTAGSPVAVVTGIPGSGKTTLAVHWAHRAAVAYPDGQLWADLRGFDPAGRAIDPGAVLGVFLDALGVPPAQVPAPTEARSALFRTLLAKRRMLIVLDNARDEDQVRPLLPGTNACRVLITARTVLTGLVARHGVQMISLDALDHGEARDLLAERIGAHRADSEPEAVARIIDRCARLPLALAVVAARAAGIPGAPLGALADELEAGAAPLDGFAFADDGMDLRAAFACSFRALSPAAARTFRLLGLHWGPDFTADAVAALLGEPLAAARRSLSELVHLGLVGEFRTGRYRLHDLLAAYAAELAAAEEEATARRDAVARLLDWLLRSADAAAAAITPFSVVTDDQIPGAAFASPEQRERSAAWFESERAVLLGAVDEAFRQRFDTYAWQLARSLEAYLRRQNAAAEREVMHRTAVRAAERAHSAEGLASAHLRLGIVQSNHGDKDEAREHLQAALEHFEAAGDRNGQADTCLVLCILDAGAGDFAATLAHAVRALDLYVRAGNTAGRVRALNNIGFCHAHLGDPARAREHCLAALDLAAGIGDTIGEANVLSSLGTIEAQFGEHARSVEYLRRAVALGAESGERNFTAAALTSLGETYAATGRTAEARDAWQRAVAILDELGRPNAAAVRARIAALVD</sequence>
<dbReference type="GO" id="GO:0006355">
    <property type="term" value="P:regulation of DNA-templated transcription"/>
    <property type="evidence" value="ECO:0007669"/>
    <property type="project" value="InterPro"/>
</dbReference>
<dbReference type="GO" id="GO:0043531">
    <property type="term" value="F:ADP binding"/>
    <property type="evidence" value="ECO:0007669"/>
    <property type="project" value="InterPro"/>
</dbReference>
<dbReference type="InterPro" id="IPR011990">
    <property type="entry name" value="TPR-like_helical_dom_sf"/>
</dbReference>
<dbReference type="RefSeq" id="WP_270119961.1">
    <property type="nucleotide sequence ID" value="NZ_BAAAOM010000001.1"/>
</dbReference>
<evidence type="ECO:0000313" key="9">
    <source>
        <dbReference type="EMBL" id="MDR7341258.1"/>
    </source>
</evidence>
<dbReference type="SUPFAM" id="SSF48452">
    <property type="entry name" value="TPR-like"/>
    <property type="match status" value="2"/>
</dbReference>
<dbReference type="Pfam" id="PF00931">
    <property type="entry name" value="NB-ARC"/>
    <property type="match status" value="1"/>
</dbReference>
<dbReference type="SUPFAM" id="SSF52540">
    <property type="entry name" value="P-loop containing nucleoside triphosphate hydrolases"/>
    <property type="match status" value="1"/>
</dbReference>
<dbReference type="GO" id="GO:0003677">
    <property type="term" value="F:DNA binding"/>
    <property type="evidence" value="ECO:0007669"/>
    <property type="project" value="UniProtKB-UniRule"/>
</dbReference>
<dbReference type="PROSITE" id="PS51755">
    <property type="entry name" value="OMPR_PHOB"/>
    <property type="match status" value="1"/>
</dbReference>
<dbReference type="InterPro" id="IPR016032">
    <property type="entry name" value="Sig_transdc_resp-reg_C-effctor"/>
</dbReference>
<name>A0A9X3PE13_9ACTN</name>
<evidence type="ECO:0000256" key="5">
    <source>
        <dbReference type="PROSITE-ProRule" id="PRU00339"/>
    </source>
</evidence>
<comment type="caution">
    <text evidence="8">The sequence shown here is derived from an EMBL/GenBank/DDBJ whole genome shotgun (WGS) entry which is preliminary data.</text>
</comment>
<evidence type="ECO:0000256" key="1">
    <source>
        <dbReference type="ARBA" id="ARBA00005820"/>
    </source>
</evidence>
<dbReference type="Gene3D" id="3.40.50.300">
    <property type="entry name" value="P-loop containing nucleotide triphosphate hydrolases"/>
    <property type="match status" value="1"/>
</dbReference>
<evidence type="ECO:0000256" key="3">
    <source>
        <dbReference type="ARBA" id="ARBA00023125"/>
    </source>
</evidence>
<reference evidence="8" key="1">
    <citation type="submission" date="2022-12" db="EMBL/GenBank/DDBJ databases">
        <title>Gycomyces niveus sp.nov., a novel actinomycete isolated from soil in Shouguang.</title>
        <authorList>
            <person name="Yang X."/>
        </authorList>
    </citation>
    <scope>NUCLEOTIDE SEQUENCE</scope>
    <source>
        <strain evidence="8">DSM 44724</strain>
    </source>
</reference>
<dbReference type="InterPro" id="IPR005158">
    <property type="entry name" value="BTAD"/>
</dbReference>
<dbReference type="SMART" id="SM00862">
    <property type="entry name" value="Trans_reg_C"/>
    <property type="match status" value="1"/>
</dbReference>
<evidence type="ECO:0000256" key="2">
    <source>
        <dbReference type="ARBA" id="ARBA00023015"/>
    </source>
</evidence>
<dbReference type="PROSITE" id="PS50005">
    <property type="entry name" value="TPR"/>
    <property type="match status" value="1"/>
</dbReference>
<keyword evidence="2" id="KW-0805">Transcription regulation</keyword>
<keyword evidence="5" id="KW-0802">TPR repeat</keyword>
<dbReference type="Pfam" id="PF03704">
    <property type="entry name" value="BTAD"/>
    <property type="match status" value="1"/>
</dbReference>
<dbReference type="PRINTS" id="PR00364">
    <property type="entry name" value="DISEASERSIST"/>
</dbReference>
<dbReference type="SUPFAM" id="SSF46894">
    <property type="entry name" value="C-terminal effector domain of the bipartite response regulators"/>
    <property type="match status" value="1"/>
</dbReference>
<dbReference type="Pfam" id="PF13424">
    <property type="entry name" value="TPR_12"/>
    <property type="match status" value="1"/>
</dbReference>
<dbReference type="AlphaFoldDB" id="A0A9X3PE13"/>
<dbReference type="GO" id="GO:0000160">
    <property type="term" value="P:phosphorelay signal transduction system"/>
    <property type="evidence" value="ECO:0007669"/>
    <property type="project" value="InterPro"/>
</dbReference>
<dbReference type="Proteomes" id="UP001183604">
    <property type="component" value="Unassembled WGS sequence"/>
</dbReference>
<dbReference type="Proteomes" id="UP001145799">
    <property type="component" value="Unassembled WGS sequence"/>
</dbReference>
<evidence type="ECO:0000259" key="7">
    <source>
        <dbReference type="PROSITE" id="PS51755"/>
    </source>
</evidence>
<dbReference type="Gene3D" id="1.25.40.10">
    <property type="entry name" value="Tetratricopeptide repeat domain"/>
    <property type="match status" value="2"/>
</dbReference>
<evidence type="ECO:0000313" key="8">
    <source>
        <dbReference type="EMBL" id="MDA1383751.1"/>
    </source>
</evidence>
<keyword evidence="11" id="KW-1185">Reference proteome</keyword>
<dbReference type="Gene3D" id="1.10.10.10">
    <property type="entry name" value="Winged helix-like DNA-binding domain superfamily/Winged helix DNA-binding domain"/>
    <property type="match status" value="1"/>
</dbReference>
<dbReference type="InterPro" id="IPR019734">
    <property type="entry name" value="TPR_rpt"/>
</dbReference>
<evidence type="ECO:0000313" key="11">
    <source>
        <dbReference type="Proteomes" id="UP001183604"/>
    </source>
</evidence>
<dbReference type="CDD" id="cd15831">
    <property type="entry name" value="BTAD"/>
    <property type="match status" value="1"/>
</dbReference>
<accession>A0A9X3PE13</accession>
<evidence type="ECO:0000256" key="6">
    <source>
        <dbReference type="PROSITE-ProRule" id="PRU01091"/>
    </source>
</evidence>
<keyword evidence="3 6" id="KW-0238">DNA-binding</keyword>
<feature type="DNA-binding region" description="OmpR/PhoB-type" evidence="6">
    <location>
        <begin position="5"/>
        <end position="106"/>
    </location>
</feature>
<dbReference type="InterPro" id="IPR036388">
    <property type="entry name" value="WH-like_DNA-bd_sf"/>
</dbReference>
<dbReference type="InterPro" id="IPR027417">
    <property type="entry name" value="P-loop_NTPase"/>
</dbReference>
<dbReference type="PANTHER" id="PTHR35807:SF1">
    <property type="entry name" value="TRANSCRIPTIONAL REGULATOR REDD"/>
    <property type="match status" value="1"/>
</dbReference>